<gene>
    <name evidence="1" type="ORF">HZH68_008982</name>
</gene>
<dbReference type="InterPro" id="IPR036179">
    <property type="entry name" value="Ig-like_dom_sf"/>
</dbReference>
<proteinExistence type="predicted"/>
<reference evidence="1" key="1">
    <citation type="journal article" date="2020" name="G3 (Bethesda)">
        <title>High-Quality Assemblies for Three Invasive Social Wasps from the &lt;i&gt;Vespula&lt;/i&gt; Genus.</title>
        <authorList>
            <person name="Harrop T.W.R."/>
            <person name="Guhlin J."/>
            <person name="McLaughlin G.M."/>
            <person name="Permina E."/>
            <person name="Stockwell P."/>
            <person name="Gilligan J."/>
            <person name="Le Lec M.F."/>
            <person name="Gruber M.A.M."/>
            <person name="Quinn O."/>
            <person name="Lovegrove M."/>
            <person name="Duncan E.J."/>
            <person name="Remnant E.J."/>
            <person name="Van Eeckhoven J."/>
            <person name="Graham B."/>
            <person name="Knapp R.A."/>
            <person name="Langford K.W."/>
            <person name="Kronenberg Z."/>
            <person name="Press M.O."/>
            <person name="Eacker S.M."/>
            <person name="Wilson-Rankin E.E."/>
            <person name="Purcell J."/>
            <person name="Lester P.J."/>
            <person name="Dearden P.K."/>
        </authorList>
    </citation>
    <scope>NUCLEOTIDE SEQUENCE</scope>
    <source>
        <strain evidence="1">Linc-1</strain>
    </source>
</reference>
<comment type="caution">
    <text evidence="1">The sequence shown here is derived from an EMBL/GenBank/DDBJ whole genome shotgun (WGS) entry which is preliminary data.</text>
</comment>
<organism evidence="1 2">
    <name type="scientific">Vespula germanica</name>
    <name type="common">German yellow jacket</name>
    <name type="synonym">Paravespula germanica</name>
    <dbReference type="NCBI Taxonomy" id="30212"/>
    <lineage>
        <taxon>Eukaryota</taxon>
        <taxon>Metazoa</taxon>
        <taxon>Ecdysozoa</taxon>
        <taxon>Arthropoda</taxon>
        <taxon>Hexapoda</taxon>
        <taxon>Insecta</taxon>
        <taxon>Pterygota</taxon>
        <taxon>Neoptera</taxon>
        <taxon>Endopterygota</taxon>
        <taxon>Hymenoptera</taxon>
        <taxon>Apocrita</taxon>
        <taxon>Aculeata</taxon>
        <taxon>Vespoidea</taxon>
        <taxon>Vespidae</taxon>
        <taxon>Vespinae</taxon>
        <taxon>Vespula</taxon>
    </lineage>
</organism>
<protein>
    <recommendedName>
        <fullName evidence="3">Ig-like domain-containing protein</fullName>
    </recommendedName>
</protein>
<evidence type="ECO:0000313" key="1">
    <source>
        <dbReference type="EMBL" id="KAF7397760.1"/>
    </source>
</evidence>
<name>A0A834N6Q4_VESGE</name>
<dbReference type="AlphaFoldDB" id="A0A834N6Q4"/>
<evidence type="ECO:0008006" key="3">
    <source>
        <dbReference type="Google" id="ProtNLM"/>
    </source>
</evidence>
<dbReference type="Proteomes" id="UP000617340">
    <property type="component" value="Unassembled WGS sequence"/>
</dbReference>
<keyword evidence="2" id="KW-1185">Reference proteome</keyword>
<dbReference type="EMBL" id="JACSDZ010000008">
    <property type="protein sequence ID" value="KAF7397760.1"/>
    <property type="molecule type" value="Genomic_DNA"/>
</dbReference>
<accession>A0A834N6Q4</accession>
<dbReference type="SUPFAM" id="SSF48726">
    <property type="entry name" value="Immunoglobulin"/>
    <property type="match status" value="1"/>
</dbReference>
<evidence type="ECO:0000313" key="2">
    <source>
        <dbReference type="Proteomes" id="UP000617340"/>
    </source>
</evidence>
<sequence length="176" mass="19632">MKDECRRYKDGESLIRFPKGTVNQLEEARARINGTSDIYVKTGSLLTLTCLMSQGPHHLGTVAWYRGNHAVVTSPRLENDVNAEPRITVETEWSDALTSRNIPMFNSDRVYLISTSISCCLVVDVSLLKNDRRVARVDYRSGLSIQVRVPVCAHTFLLHALGHLTEVTASIGSRGF</sequence>